<evidence type="ECO:0000256" key="1">
    <source>
        <dbReference type="ARBA" id="ARBA00004141"/>
    </source>
</evidence>
<name>A0A443R875_9ACAR</name>
<keyword evidence="6" id="KW-0325">Glycoprotein</keyword>
<evidence type="ECO:0000256" key="6">
    <source>
        <dbReference type="ARBA" id="ARBA00023180"/>
    </source>
</evidence>
<feature type="region of interest" description="Disordered" evidence="7">
    <location>
        <begin position="52"/>
        <end position="75"/>
    </location>
</feature>
<feature type="transmembrane region" description="Helical" evidence="8">
    <location>
        <begin position="451"/>
        <end position="472"/>
    </location>
</feature>
<proteinExistence type="inferred from homology"/>
<dbReference type="Pfam" id="PF10268">
    <property type="entry name" value="Tmemb_161AB"/>
    <property type="match status" value="1"/>
</dbReference>
<gene>
    <name evidence="9" type="ORF">B4U79_08867</name>
</gene>
<comment type="caution">
    <text evidence="9">The sequence shown here is derived from an EMBL/GenBank/DDBJ whole genome shotgun (WGS) entry which is preliminary data.</text>
</comment>
<feature type="transmembrane region" description="Helical" evidence="8">
    <location>
        <begin position="238"/>
        <end position="256"/>
    </location>
</feature>
<feature type="transmembrane region" description="Helical" evidence="8">
    <location>
        <begin position="324"/>
        <end position="348"/>
    </location>
</feature>
<evidence type="ECO:0000256" key="7">
    <source>
        <dbReference type="SAM" id="MobiDB-lite"/>
    </source>
</evidence>
<evidence type="ECO:0000256" key="5">
    <source>
        <dbReference type="ARBA" id="ARBA00023136"/>
    </source>
</evidence>
<dbReference type="PANTHER" id="PTHR13624:SF6">
    <property type="entry name" value="EMEI"/>
    <property type="match status" value="1"/>
</dbReference>
<feature type="transmembrane region" description="Helical" evidence="8">
    <location>
        <begin position="277"/>
        <end position="294"/>
    </location>
</feature>
<keyword evidence="4 8" id="KW-1133">Transmembrane helix</keyword>
<keyword evidence="10" id="KW-1185">Reference proteome</keyword>
<keyword evidence="5 8" id="KW-0472">Membrane</keyword>
<accession>A0A443R875</accession>
<protein>
    <submittedName>
        <fullName evidence="9">Transmembrane protein 161B-like protein</fullName>
    </submittedName>
</protein>
<organism evidence="9 10">
    <name type="scientific">Dinothrombium tinctorium</name>
    <dbReference type="NCBI Taxonomy" id="1965070"/>
    <lineage>
        <taxon>Eukaryota</taxon>
        <taxon>Metazoa</taxon>
        <taxon>Ecdysozoa</taxon>
        <taxon>Arthropoda</taxon>
        <taxon>Chelicerata</taxon>
        <taxon>Arachnida</taxon>
        <taxon>Acari</taxon>
        <taxon>Acariformes</taxon>
        <taxon>Trombidiformes</taxon>
        <taxon>Prostigmata</taxon>
        <taxon>Anystina</taxon>
        <taxon>Parasitengona</taxon>
        <taxon>Trombidioidea</taxon>
        <taxon>Trombidiidae</taxon>
        <taxon>Dinothrombium</taxon>
    </lineage>
</organism>
<dbReference type="EMBL" id="NCKU01001691">
    <property type="protein sequence ID" value="RWS11469.1"/>
    <property type="molecule type" value="Genomic_DNA"/>
</dbReference>
<evidence type="ECO:0000256" key="3">
    <source>
        <dbReference type="ARBA" id="ARBA00022692"/>
    </source>
</evidence>
<dbReference type="Proteomes" id="UP000285301">
    <property type="component" value="Unassembled WGS sequence"/>
</dbReference>
<feature type="transmembrane region" description="Helical" evidence="8">
    <location>
        <begin position="6"/>
        <end position="26"/>
    </location>
</feature>
<keyword evidence="3 8" id="KW-0812">Transmembrane</keyword>
<feature type="transmembrane region" description="Helical" evidence="8">
    <location>
        <begin position="375"/>
        <end position="400"/>
    </location>
</feature>
<evidence type="ECO:0000256" key="8">
    <source>
        <dbReference type="SAM" id="Phobius"/>
    </source>
</evidence>
<evidence type="ECO:0000313" key="10">
    <source>
        <dbReference type="Proteomes" id="UP000285301"/>
    </source>
</evidence>
<feature type="transmembrane region" description="Helical" evidence="8">
    <location>
        <begin position="176"/>
        <end position="194"/>
    </location>
</feature>
<evidence type="ECO:0000313" key="9">
    <source>
        <dbReference type="EMBL" id="RWS11469.1"/>
    </source>
</evidence>
<dbReference type="AlphaFoldDB" id="A0A443R875"/>
<feature type="transmembrane region" description="Helical" evidence="8">
    <location>
        <begin position="110"/>
        <end position="132"/>
    </location>
</feature>
<sequence length="475" mass="54813">SVFGVQLIVTMVMLSVLHKLSLKYSFARWTLTRLVRYLHPNNEQLRIGAGLVSSEKKQQQSKNSRKRRENSVKDENSSFLVPKNIDIALEAERIKPYDLLKLHYYAEYQWLLDFAICALFVYFCSECYLYYVPNNREFNLSLVWCSLVLAFCCKLMLSLTALYFRGGDEAMGERSMCIMSACIFFLFSMVVLIMDENFLEFGLNEAYSSFNQSAYHLLEVHGMAETATGPTSKLMFKFWLSVWCGLVGAFFTFPGLRFAQMHKDSLAYSTGNPKLQLLLHIGFVSPLFITLLWVKPFARRYFTERSWGTRGVLMSSDNFDRTRLIVILVIIALRFLLMPKYLQAYLNLAPRKLSRLKKEVGRITNVELQKMIAQVFYYLCVVSLQYIGPILMCLFTTLLMKTLGDYSWFTSSAQLSAAKPSLNVERSAEFNLQALKAIFNPVLFRGLLGFMTWWMATVWFATSLVGFVYHSYFSA</sequence>
<dbReference type="OrthoDB" id="784140at2759"/>
<comment type="similarity">
    <text evidence="2">Belongs to the TMEM161 family.</text>
</comment>
<feature type="transmembrane region" description="Helical" evidence="8">
    <location>
        <begin position="138"/>
        <end position="164"/>
    </location>
</feature>
<dbReference type="GO" id="GO:0016020">
    <property type="term" value="C:membrane"/>
    <property type="evidence" value="ECO:0007669"/>
    <property type="project" value="UniProtKB-SubCell"/>
</dbReference>
<dbReference type="InterPro" id="IPR019395">
    <property type="entry name" value="Transmembrane_161A/B"/>
</dbReference>
<evidence type="ECO:0000256" key="2">
    <source>
        <dbReference type="ARBA" id="ARBA00009706"/>
    </source>
</evidence>
<feature type="non-terminal residue" evidence="9">
    <location>
        <position position="1"/>
    </location>
</feature>
<dbReference type="PANTHER" id="PTHR13624">
    <property type="entry name" value="RE42071P"/>
    <property type="match status" value="1"/>
</dbReference>
<comment type="subcellular location">
    <subcellularLocation>
        <location evidence="1">Membrane</location>
        <topology evidence="1">Multi-pass membrane protein</topology>
    </subcellularLocation>
</comment>
<evidence type="ECO:0000256" key="4">
    <source>
        <dbReference type="ARBA" id="ARBA00022989"/>
    </source>
</evidence>
<reference evidence="9 10" key="1">
    <citation type="journal article" date="2018" name="Gigascience">
        <title>Genomes of trombidid mites reveal novel predicted allergens and laterally-transferred genes associated with secondary metabolism.</title>
        <authorList>
            <person name="Dong X."/>
            <person name="Chaisiri K."/>
            <person name="Xia D."/>
            <person name="Armstrong S.D."/>
            <person name="Fang Y."/>
            <person name="Donnelly M.J."/>
            <person name="Kadowaki T."/>
            <person name="McGarry J.W."/>
            <person name="Darby A.C."/>
            <person name="Makepeace B.L."/>
        </authorList>
    </citation>
    <scope>NUCLEOTIDE SEQUENCE [LARGE SCALE GENOMIC DNA]</scope>
    <source>
        <strain evidence="9">UoL-WK</strain>
    </source>
</reference>